<evidence type="ECO:0000313" key="1">
    <source>
        <dbReference type="EMBL" id="MEN8625843.1"/>
    </source>
</evidence>
<organism evidence="1 2">
    <name type="scientific">Psychrobacter proteolyticus</name>
    <dbReference type="NCBI Taxonomy" id="147825"/>
    <lineage>
        <taxon>Bacteria</taxon>
        <taxon>Pseudomonadati</taxon>
        <taxon>Pseudomonadota</taxon>
        <taxon>Gammaproteobacteria</taxon>
        <taxon>Moraxellales</taxon>
        <taxon>Moraxellaceae</taxon>
        <taxon>Psychrobacter</taxon>
    </lineage>
</organism>
<dbReference type="SUPFAM" id="SSF47240">
    <property type="entry name" value="Ferritin-like"/>
    <property type="match status" value="1"/>
</dbReference>
<dbReference type="InterPro" id="IPR012347">
    <property type="entry name" value="Ferritin-like"/>
</dbReference>
<accession>A0ABV0D677</accession>
<dbReference type="InterPro" id="IPR010386">
    <property type="entry name" value="tRNA-Hydrxlase_MiaE"/>
</dbReference>
<dbReference type="PANTHER" id="PTHR42637:SF1">
    <property type="entry name" value="TRNA 2-(METHYLSULFANYL)-N(6)-ISOPENTENYLADENOSINE(37) HYDROXYLASE"/>
    <property type="match status" value="1"/>
</dbReference>
<dbReference type="RefSeq" id="WP_347163010.1">
    <property type="nucleotide sequence ID" value="NZ_JBDLOB010000003.1"/>
</dbReference>
<name>A0ABV0D677_9GAMM</name>
<gene>
    <name evidence="1" type="ORF">ABFV72_07435</name>
</gene>
<protein>
    <submittedName>
        <fullName evidence="1">tRNA-(Ms[2]io[6]A)-hydroxylase</fullName>
    </submittedName>
</protein>
<dbReference type="Proteomes" id="UP001414441">
    <property type="component" value="Unassembled WGS sequence"/>
</dbReference>
<dbReference type="Pfam" id="PF06175">
    <property type="entry name" value="MiaE"/>
    <property type="match status" value="1"/>
</dbReference>
<dbReference type="Gene3D" id="1.20.1260.10">
    <property type="match status" value="1"/>
</dbReference>
<dbReference type="CDD" id="cd07910">
    <property type="entry name" value="MiaE"/>
    <property type="match status" value="1"/>
</dbReference>
<dbReference type="InterPro" id="IPR009078">
    <property type="entry name" value="Ferritin-like_SF"/>
</dbReference>
<reference evidence="1 2" key="1">
    <citation type="submission" date="2024-05" db="EMBL/GenBank/DDBJ databases">
        <title>Genome sequencing of Marine Estuary Bacteria, Pseudoalteromonas distincta strain FA, Psychrobacter proteolyticus strain EA, and Shewanella baltica strain CA.</title>
        <authorList>
            <person name="Dieffenbach S.A."/>
            <person name="Maclea K.S."/>
        </authorList>
    </citation>
    <scope>NUCLEOTIDE SEQUENCE [LARGE SCALE GENOMIC DNA]</scope>
    <source>
        <strain evidence="1 2">EA</strain>
    </source>
</reference>
<sequence>MTINQQDLATVQSTANTIDNDSIEKKPIEENISQTVNNSTRTDLIEKELPEEDSVDITHLRTPIKVDLSPVYNFLGARTTQAWVNAAIENLPMIIQDHANCEKKAAGTAMNLIFRYEFSYDLQRKLAQLIREEMLHYEQVLGIMNERGQEWKYLSAGRYAKGMLKHKRTYEPAAMVDVLIIGAFIEARSCERFAALAEVINDERLVKYYRYLLKSESRHFEDYLALAQSLSDENIDERVAFFKEVEAELISSPDAELRFHSGTPA</sequence>
<dbReference type="PANTHER" id="PTHR42637">
    <property type="entry name" value="TRNA-(MS[2]IO[6]A)-HYDROXYLASE"/>
    <property type="match status" value="1"/>
</dbReference>
<dbReference type="EMBL" id="JBDLOB010000003">
    <property type="protein sequence ID" value="MEN8625843.1"/>
    <property type="molecule type" value="Genomic_DNA"/>
</dbReference>
<evidence type="ECO:0000313" key="2">
    <source>
        <dbReference type="Proteomes" id="UP001414441"/>
    </source>
</evidence>
<proteinExistence type="predicted"/>
<keyword evidence="2" id="KW-1185">Reference proteome</keyword>
<comment type="caution">
    <text evidence="1">The sequence shown here is derived from an EMBL/GenBank/DDBJ whole genome shotgun (WGS) entry which is preliminary data.</text>
</comment>